<name>A0A1X1RF16_MYCFA</name>
<feature type="compositionally biased region" description="Basic and acidic residues" evidence="1">
    <location>
        <begin position="126"/>
        <end position="138"/>
    </location>
</feature>
<dbReference type="Pfam" id="PF14030">
    <property type="entry name" value="DUF4245"/>
    <property type="match status" value="1"/>
</dbReference>
<gene>
    <name evidence="2" type="ORF">AWC04_09505</name>
</gene>
<organism evidence="2 3">
    <name type="scientific">Mycolicibacterium fallax</name>
    <name type="common">Mycobacterium fallax</name>
    <dbReference type="NCBI Taxonomy" id="1793"/>
    <lineage>
        <taxon>Bacteria</taxon>
        <taxon>Bacillati</taxon>
        <taxon>Actinomycetota</taxon>
        <taxon>Actinomycetes</taxon>
        <taxon>Mycobacteriales</taxon>
        <taxon>Mycobacteriaceae</taxon>
        <taxon>Mycolicibacterium</taxon>
    </lineage>
</organism>
<evidence type="ECO:0000313" key="3">
    <source>
        <dbReference type="Proteomes" id="UP000193484"/>
    </source>
</evidence>
<proteinExistence type="predicted"/>
<feature type="compositionally biased region" description="Low complexity" evidence="1">
    <location>
        <begin position="22"/>
        <end position="44"/>
    </location>
</feature>
<feature type="region of interest" description="Disordered" evidence="1">
    <location>
        <begin position="112"/>
        <end position="138"/>
    </location>
</feature>
<feature type="region of interest" description="Disordered" evidence="1">
    <location>
        <begin position="1"/>
        <end position="44"/>
    </location>
</feature>
<dbReference type="STRING" id="1793.AWC04_09505"/>
<sequence>MGLDTGGVSTPPPQPAEPDPGAPGAVETTPAAVPAPEARPAPKAAKNRLFQDGRDMFWSMAPLVIACVVLAGMLGQCSFQPTGPEPGPVPRYDVSAALGSDAQVLGFPVRLPTVPEDWQPNSGARDGIDSGRVDPADGQRKRALLSRVGYITPRGVYLSVTQSNADEDRLVAAVHPELYPTGSQDIDGVRWVVYQGSERGEPVWSARLDSAAGPTQVAITGAGNPDEFRTLARAVQDAPPLPAKAK</sequence>
<feature type="compositionally biased region" description="Pro residues" evidence="1">
    <location>
        <begin position="10"/>
        <end position="21"/>
    </location>
</feature>
<evidence type="ECO:0008006" key="4">
    <source>
        <dbReference type="Google" id="ProtNLM"/>
    </source>
</evidence>
<accession>A0A1X1RF16</accession>
<evidence type="ECO:0000313" key="2">
    <source>
        <dbReference type="EMBL" id="ORV04057.1"/>
    </source>
</evidence>
<evidence type="ECO:0000256" key="1">
    <source>
        <dbReference type="SAM" id="MobiDB-lite"/>
    </source>
</evidence>
<dbReference type="AlphaFoldDB" id="A0A1X1RF16"/>
<keyword evidence="3" id="KW-1185">Reference proteome</keyword>
<protein>
    <recommendedName>
        <fullName evidence="4">DUF4245 domain-containing protein</fullName>
    </recommendedName>
</protein>
<comment type="caution">
    <text evidence="2">The sequence shown here is derived from an EMBL/GenBank/DDBJ whole genome shotgun (WGS) entry which is preliminary data.</text>
</comment>
<dbReference type="OrthoDB" id="4772660at2"/>
<reference evidence="2 3" key="1">
    <citation type="submission" date="2016-01" db="EMBL/GenBank/DDBJ databases">
        <title>The new phylogeny of the genus Mycobacterium.</title>
        <authorList>
            <person name="Tarcisio F."/>
            <person name="Conor M."/>
            <person name="Antonella G."/>
            <person name="Elisabetta G."/>
            <person name="Giulia F.S."/>
            <person name="Sara T."/>
            <person name="Anna F."/>
            <person name="Clotilde B."/>
            <person name="Roberto B."/>
            <person name="Veronica D.S."/>
            <person name="Fabio R."/>
            <person name="Monica P."/>
            <person name="Olivier J."/>
            <person name="Enrico T."/>
            <person name="Nicola S."/>
        </authorList>
    </citation>
    <scope>NUCLEOTIDE SEQUENCE [LARGE SCALE GENOMIC DNA]</scope>
    <source>
        <strain evidence="2 3">DSM 44179</strain>
    </source>
</reference>
<dbReference type="Proteomes" id="UP000193484">
    <property type="component" value="Unassembled WGS sequence"/>
</dbReference>
<dbReference type="InterPro" id="IPR025339">
    <property type="entry name" value="DUF4245"/>
</dbReference>
<dbReference type="EMBL" id="LQOJ01000032">
    <property type="protein sequence ID" value="ORV04057.1"/>
    <property type="molecule type" value="Genomic_DNA"/>
</dbReference>